<sequence>MPILRALAWVASCRCRVQTMCTNCGCDLSNMTRIYVGGIPSDCREKDLDRFFRNYGRLRDCLIKNGYAFVEFEDSRDADDAVYEMNGRELLGARVSVEHARGVPRRGEVYRDRRPPPSSWSDRLVLPHTETVYFSLDFFSSRPAARGLGGGYGPPPDARYGPPMRTPYRVLVENLSSRISWQDLKDYMRKEADVTFADAHRHARNVGIVEFASYSDMQRAIDRLDDTELMGRRIKLIDDYNRGSRSRSRRRRSRTRSRSRSGSRRRRSYSSSRSRSRSRRRSRSKDSAKRSHSKSKSPEKEGSKSRSRSPTKESPEKSTNSANQNGKRAHSHSKSRSKSRSAEHSPSPKKARQSRSRSRSVSRSRSRSGGRDYDDRSRSRSRSRTRSRSPAERNGDE</sequence>
<dbReference type="SMART" id="SM00360">
    <property type="entry name" value="RRM"/>
    <property type="match status" value="2"/>
</dbReference>
<evidence type="ECO:0000256" key="5">
    <source>
        <dbReference type="ARBA" id="ARBA00022737"/>
    </source>
</evidence>
<feature type="compositionally biased region" description="Basic residues" evidence="10">
    <location>
        <begin position="244"/>
        <end position="283"/>
    </location>
</feature>
<comment type="caution">
    <text evidence="13">The sequence shown here is derived from an EMBL/GenBank/DDBJ whole genome shotgun (WGS) entry which is preliminary data.</text>
</comment>
<evidence type="ECO:0000256" key="3">
    <source>
        <dbReference type="ARBA" id="ARBA00022553"/>
    </source>
</evidence>
<evidence type="ECO:0000313" key="13">
    <source>
        <dbReference type="EMBL" id="KAA0194237.1"/>
    </source>
</evidence>
<name>A0A6A0H0E8_HYAAZ</name>
<dbReference type="Pfam" id="PF00076">
    <property type="entry name" value="RRM_1"/>
    <property type="match status" value="2"/>
</dbReference>
<evidence type="ECO:0000256" key="9">
    <source>
        <dbReference type="PROSITE-ProRule" id="PRU00176"/>
    </source>
</evidence>
<dbReference type="PROSITE" id="PS50102">
    <property type="entry name" value="RRM"/>
    <property type="match status" value="2"/>
</dbReference>
<reference evidence="13" key="3">
    <citation type="submission" date="2019-06" db="EMBL/GenBank/DDBJ databases">
        <authorList>
            <person name="Poynton C."/>
            <person name="Hasenbein S."/>
            <person name="Benoit J.B."/>
            <person name="Sepulveda M.S."/>
            <person name="Poelchau M.F."/>
            <person name="Murali S.C."/>
            <person name="Chen S."/>
            <person name="Glastad K.M."/>
            <person name="Werren J.H."/>
            <person name="Vineis J.H."/>
            <person name="Bowen J.L."/>
            <person name="Friedrich M."/>
            <person name="Jones J."/>
            <person name="Robertson H.M."/>
            <person name="Feyereisen R."/>
            <person name="Mechler-Hickson A."/>
            <person name="Mathers N."/>
            <person name="Lee C.E."/>
            <person name="Colbourne J.K."/>
            <person name="Biales A."/>
            <person name="Johnston J.S."/>
            <person name="Wellborn G.A."/>
            <person name="Rosendale A.J."/>
            <person name="Cridge A.G."/>
            <person name="Munoz-Torres M.C."/>
            <person name="Bain P.A."/>
            <person name="Manny A.R."/>
            <person name="Major K.M."/>
            <person name="Lambert F.N."/>
            <person name="Vulpe C.D."/>
            <person name="Tuck P."/>
            <person name="Blalock B.J."/>
            <person name="Lin Y.-Y."/>
            <person name="Smith M.E."/>
            <person name="Ochoa-Acuna H."/>
            <person name="Chen M.-J.M."/>
            <person name="Childers C.P."/>
            <person name="Qu J."/>
            <person name="Dugan S."/>
            <person name="Lee S.L."/>
            <person name="Chao H."/>
            <person name="Dinh H."/>
            <person name="Han Y."/>
            <person name="Doddapaneni H."/>
            <person name="Worley K.C."/>
            <person name="Muzny D.M."/>
            <person name="Gibbs R.A."/>
            <person name="Richards S."/>
        </authorList>
    </citation>
    <scope>NUCLEOTIDE SEQUENCE</scope>
    <source>
        <strain evidence="13">HAZT.00-mixed</strain>
        <tissue evidence="13">Whole organism</tissue>
    </source>
</reference>
<keyword evidence="8" id="KW-0539">Nucleus</keyword>
<reference evidence="13" key="2">
    <citation type="journal article" date="2018" name="Environ. Sci. Technol.">
        <title>The Toxicogenome of Hyalella azteca: A Model for Sediment Ecotoxicology and Evolutionary Toxicology.</title>
        <authorList>
            <person name="Poynton H.C."/>
            <person name="Hasenbein S."/>
            <person name="Benoit J.B."/>
            <person name="Sepulveda M.S."/>
            <person name="Poelchau M.F."/>
            <person name="Hughes D.S.T."/>
            <person name="Murali S.C."/>
            <person name="Chen S."/>
            <person name="Glastad K.M."/>
            <person name="Goodisman M.A.D."/>
            <person name="Werren J.H."/>
            <person name="Vineis J.H."/>
            <person name="Bowen J.L."/>
            <person name="Friedrich M."/>
            <person name="Jones J."/>
            <person name="Robertson H.M."/>
            <person name="Feyereisen R."/>
            <person name="Mechler-Hickson A."/>
            <person name="Mathers N."/>
            <person name="Lee C.E."/>
            <person name="Colbourne J.K."/>
            <person name="Biales A."/>
            <person name="Johnston J.S."/>
            <person name="Wellborn G.A."/>
            <person name="Rosendale A.J."/>
            <person name="Cridge A.G."/>
            <person name="Munoz-Torres M.C."/>
            <person name="Bain P.A."/>
            <person name="Manny A.R."/>
            <person name="Major K.M."/>
            <person name="Lambert F.N."/>
            <person name="Vulpe C.D."/>
            <person name="Tuck P."/>
            <person name="Blalock B.J."/>
            <person name="Lin Y.Y."/>
            <person name="Smith M.E."/>
            <person name="Ochoa-Acuna H."/>
            <person name="Chen M.M."/>
            <person name="Childers C.P."/>
            <person name="Qu J."/>
            <person name="Dugan S."/>
            <person name="Lee S.L."/>
            <person name="Chao H."/>
            <person name="Dinh H."/>
            <person name="Han Y."/>
            <person name="Doddapaneni H."/>
            <person name="Worley K.C."/>
            <person name="Muzny D.M."/>
            <person name="Gibbs R.A."/>
            <person name="Richards S."/>
        </authorList>
    </citation>
    <scope>NUCLEOTIDE SEQUENCE</scope>
    <source>
        <strain evidence="13">HAZT.00-mixed</strain>
        <tissue evidence="13">Whole organism</tissue>
    </source>
</reference>
<gene>
    <name evidence="13" type="ORF">HAZT_HAZT010575</name>
</gene>
<evidence type="ECO:0000256" key="4">
    <source>
        <dbReference type="ARBA" id="ARBA00022664"/>
    </source>
</evidence>
<dbReference type="GO" id="GO:0005634">
    <property type="term" value="C:nucleus"/>
    <property type="evidence" value="ECO:0007669"/>
    <property type="project" value="UniProtKB-SubCell"/>
</dbReference>
<dbReference type="FunFam" id="3.30.70.330:FF:000028">
    <property type="entry name" value="Putative serine/arginine-rich splicing factor 4"/>
    <property type="match status" value="1"/>
</dbReference>
<comment type="similarity">
    <text evidence="2">Belongs to the splicing factor SR family.</text>
</comment>
<keyword evidence="5" id="KW-0677">Repeat</keyword>
<evidence type="ECO:0000256" key="6">
    <source>
        <dbReference type="ARBA" id="ARBA00022884"/>
    </source>
</evidence>
<feature type="domain" description="RRM" evidence="12">
    <location>
        <begin position="168"/>
        <end position="236"/>
    </location>
</feature>
<evidence type="ECO:0000256" key="7">
    <source>
        <dbReference type="ARBA" id="ARBA00023187"/>
    </source>
</evidence>
<feature type="compositionally biased region" description="Basic and acidic residues" evidence="10">
    <location>
        <begin position="296"/>
        <end position="316"/>
    </location>
</feature>
<evidence type="ECO:0000256" key="10">
    <source>
        <dbReference type="SAM" id="MobiDB-lite"/>
    </source>
</evidence>
<reference evidence="13" key="1">
    <citation type="submission" date="2014-08" db="EMBL/GenBank/DDBJ databases">
        <authorList>
            <person name="Murali S."/>
            <person name="Richards S."/>
            <person name="Bandaranaike D."/>
            <person name="Bellair M."/>
            <person name="Blankenburg K."/>
            <person name="Chao H."/>
            <person name="Dinh H."/>
            <person name="Doddapaneni H."/>
            <person name="Dugan-Rocha S."/>
            <person name="Elkadiri S."/>
            <person name="Gnanaolivu R."/>
            <person name="Hughes D."/>
            <person name="Lee S."/>
            <person name="Li M."/>
            <person name="Ming W."/>
            <person name="Munidasa M."/>
            <person name="Muniz J."/>
            <person name="Nguyen L."/>
            <person name="Osuji N."/>
            <person name="Pu L.-L."/>
            <person name="Puazo M."/>
            <person name="Skinner E."/>
            <person name="Qu C."/>
            <person name="Quiroz J."/>
            <person name="Raj R."/>
            <person name="Weissenberger G."/>
            <person name="Xin Y."/>
            <person name="Zou X."/>
            <person name="Han Y."/>
            <person name="Worley K."/>
            <person name="Muzny D."/>
            <person name="Gibbs R."/>
        </authorList>
    </citation>
    <scope>NUCLEOTIDE SEQUENCE</scope>
    <source>
        <strain evidence="13">HAZT.00-mixed</strain>
        <tissue evidence="13">Whole organism</tissue>
    </source>
</reference>
<dbReference type="InterPro" id="IPR000504">
    <property type="entry name" value="RRM_dom"/>
</dbReference>
<feature type="compositionally biased region" description="Basic residues" evidence="10">
    <location>
        <begin position="327"/>
        <end position="339"/>
    </location>
</feature>
<comment type="subcellular location">
    <subcellularLocation>
        <location evidence="1">Nucleus</location>
    </subcellularLocation>
</comment>
<keyword evidence="11" id="KW-0732">Signal</keyword>
<feature type="chain" id="PRO_5025676515" description="RRM domain-containing protein" evidence="11">
    <location>
        <begin position="20"/>
        <end position="397"/>
    </location>
</feature>
<feature type="region of interest" description="Disordered" evidence="10">
    <location>
        <begin position="240"/>
        <end position="397"/>
    </location>
</feature>
<dbReference type="GO" id="GO:0008380">
    <property type="term" value="P:RNA splicing"/>
    <property type="evidence" value="ECO:0007669"/>
    <property type="project" value="UniProtKB-KW"/>
</dbReference>
<dbReference type="PANTHER" id="PTHR23003">
    <property type="entry name" value="RNA RECOGNITION MOTIF RRM DOMAIN CONTAINING PROTEIN"/>
    <property type="match status" value="1"/>
</dbReference>
<dbReference type="OrthoDB" id="1099063at2759"/>
<dbReference type="InterPro" id="IPR050374">
    <property type="entry name" value="RRT5_SRSF_SR"/>
</dbReference>
<dbReference type="CDD" id="cd12337">
    <property type="entry name" value="RRM1_SRSF4_like"/>
    <property type="match status" value="1"/>
</dbReference>
<dbReference type="GO" id="GO:0005737">
    <property type="term" value="C:cytoplasm"/>
    <property type="evidence" value="ECO:0007669"/>
    <property type="project" value="TreeGrafter"/>
</dbReference>
<dbReference type="GO" id="GO:0003729">
    <property type="term" value="F:mRNA binding"/>
    <property type="evidence" value="ECO:0007669"/>
    <property type="project" value="TreeGrafter"/>
</dbReference>
<dbReference type="InterPro" id="IPR035979">
    <property type="entry name" value="RBD_domain_sf"/>
</dbReference>
<feature type="signal peptide" evidence="11">
    <location>
        <begin position="1"/>
        <end position="19"/>
    </location>
</feature>
<feature type="compositionally biased region" description="Polar residues" evidence="10">
    <location>
        <begin position="317"/>
        <end position="326"/>
    </location>
</feature>
<dbReference type="EMBL" id="JQDR03010446">
    <property type="protein sequence ID" value="KAA0194237.1"/>
    <property type="molecule type" value="Genomic_DNA"/>
</dbReference>
<dbReference type="PANTHER" id="PTHR23003:SF51">
    <property type="entry name" value="SERINE-ARGININE PROTEIN 55"/>
    <property type="match status" value="1"/>
</dbReference>
<dbReference type="Proteomes" id="UP000711488">
    <property type="component" value="Unassembled WGS sequence"/>
</dbReference>
<evidence type="ECO:0000256" key="8">
    <source>
        <dbReference type="ARBA" id="ARBA00023242"/>
    </source>
</evidence>
<dbReference type="GO" id="GO:0006397">
    <property type="term" value="P:mRNA processing"/>
    <property type="evidence" value="ECO:0007669"/>
    <property type="project" value="UniProtKB-KW"/>
</dbReference>
<feature type="compositionally biased region" description="Basic residues" evidence="10">
    <location>
        <begin position="347"/>
        <end position="368"/>
    </location>
</feature>
<keyword evidence="3" id="KW-0597">Phosphoprotein</keyword>
<keyword evidence="7" id="KW-0508">mRNA splicing</keyword>
<evidence type="ECO:0000256" key="1">
    <source>
        <dbReference type="ARBA" id="ARBA00004123"/>
    </source>
</evidence>
<dbReference type="FunFam" id="3.30.70.330:FF:000420">
    <property type="entry name" value="serine-arginine protein 55 isoform X1"/>
    <property type="match status" value="1"/>
</dbReference>
<keyword evidence="4" id="KW-0507">mRNA processing</keyword>
<proteinExistence type="inferred from homology"/>
<dbReference type="InterPro" id="IPR012677">
    <property type="entry name" value="Nucleotide-bd_a/b_plait_sf"/>
</dbReference>
<protein>
    <recommendedName>
        <fullName evidence="12">RRM domain-containing protein</fullName>
    </recommendedName>
</protein>
<keyword evidence="6 9" id="KW-0694">RNA-binding</keyword>
<evidence type="ECO:0000259" key="12">
    <source>
        <dbReference type="PROSITE" id="PS50102"/>
    </source>
</evidence>
<dbReference type="Gene3D" id="3.30.70.330">
    <property type="match status" value="2"/>
</dbReference>
<accession>A0A6A0H0E8</accession>
<organism evidence="13">
    <name type="scientific">Hyalella azteca</name>
    <name type="common">Amphipod</name>
    <dbReference type="NCBI Taxonomy" id="294128"/>
    <lineage>
        <taxon>Eukaryota</taxon>
        <taxon>Metazoa</taxon>
        <taxon>Ecdysozoa</taxon>
        <taxon>Arthropoda</taxon>
        <taxon>Crustacea</taxon>
        <taxon>Multicrustacea</taxon>
        <taxon>Malacostraca</taxon>
        <taxon>Eumalacostraca</taxon>
        <taxon>Peracarida</taxon>
        <taxon>Amphipoda</taxon>
        <taxon>Senticaudata</taxon>
        <taxon>Talitrida</taxon>
        <taxon>Talitroidea</taxon>
        <taxon>Hyalellidae</taxon>
        <taxon>Hyalella</taxon>
    </lineage>
</organism>
<evidence type="ECO:0000256" key="11">
    <source>
        <dbReference type="SAM" id="SignalP"/>
    </source>
</evidence>
<feature type="domain" description="RRM" evidence="12">
    <location>
        <begin position="32"/>
        <end position="102"/>
    </location>
</feature>
<dbReference type="AlphaFoldDB" id="A0A6A0H0E8"/>
<evidence type="ECO:0000256" key="2">
    <source>
        <dbReference type="ARBA" id="ARBA00010269"/>
    </source>
</evidence>
<dbReference type="SUPFAM" id="SSF54928">
    <property type="entry name" value="RNA-binding domain, RBD"/>
    <property type="match status" value="1"/>
</dbReference>
<feature type="compositionally biased region" description="Basic and acidic residues" evidence="10">
    <location>
        <begin position="369"/>
        <end position="378"/>
    </location>
</feature>